<evidence type="ECO:0000313" key="1">
    <source>
        <dbReference type="EMBL" id="CAG8715658.1"/>
    </source>
</evidence>
<keyword evidence="2" id="KW-1185">Reference proteome</keyword>
<evidence type="ECO:0000313" key="2">
    <source>
        <dbReference type="Proteomes" id="UP000789525"/>
    </source>
</evidence>
<feature type="non-terminal residue" evidence="1">
    <location>
        <position position="1"/>
    </location>
</feature>
<gene>
    <name evidence="1" type="ORF">ACOLOM_LOCUS10889</name>
</gene>
<proteinExistence type="predicted"/>
<protein>
    <submittedName>
        <fullName evidence="1">16948_t:CDS:1</fullName>
    </submittedName>
</protein>
<accession>A0ACA9PMQ5</accession>
<comment type="caution">
    <text evidence="1">The sequence shown here is derived from an EMBL/GenBank/DDBJ whole genome shotgun (WGS) entry which is preliminary data.</text>
</comment>
<dbReference type="EMBL" id="CAJVPT010036803">
    <property type="protein sequence ID" value="CAG8715658.1"/>
    <property type="molecule type" value="Genomic_DNA"/>
</dbReference>
<feature type="non-terminal residue" evidence="1">
    <location>
        <position position="350"/>
    </location>
</feature>
<sequence>QTGECAWEKPANIKLHQRDPTGEWWEFYDEEHQHPYYYHPTSGQTEWTVPKTGTIISLKKIQNSSIGKRMSVALIPSDGMDINQMQLLHTSAEAKYASTMNPDRSPGMLSSMSAFTRSIENLTITGSPPSLNSSCPKQGMNGVQRTRDMDSSNMKSEQSKDSLASKTEIDYSYQKNSVVQEATKPLSHKSSENSSDEYSSSNPSEGTTLSITNTAISEKTIASLNGGASLSKSGSKASRSRPSIKSSNSAASVTASGQKTPVNGNDQVTPTRKYSKSVNPNRVSGISSPSINFEEDTTKFTNKYTDLGRKRSGYQLHTRKLSTGEVKIMPQELQQDIVQFSIDGFARKYF</sequence>
<organism evidence="1 2">
    <name type="scientific">Acaulospora colombiana</name>
    <dbReference type="NCBI Taxonomy" id="27376"/>
    <lineage>
        <taxon>Eukaryota</taxon>
        <taxon>Fungi</taxon>
        <taxon>Fungi incertae sedis</taxon>
        <taxon>Mucoromycota</taxon>
        <taxon>Glomeromycotina</taxon>
        <taxon>Glomeromycetes</taxon>
        <taxon>Diversisporales</taxon>
        <taxon>Acaulosporaceae</taxon>
        <taxon>Acaulospora</taxon>
    </lineage>
</organism>
<reference evidence="1" key="1">
    <citation type="submission" date="2021-06" db="EMBL/GenBank/DDBJ databases">
        <authorList>
            <person name="Kallberg Y."/>
            <person name="Tangrot J."/>
            <person name="Rosling A."/>
        </authorList>
    </citation>
    <scope>NUCLEOTIDE SEQUENCE</scope>
    <source>
        <strain evidence="1">CL356</strain>
    </source>
</reference>
<dbReference type="Proteomes" id="UP000789525">
    <property type="component" value="Unassembled WGS sequence"/>
</dbReference>
<name>A0ACA9PMQ5_9GLOM</name>